<organism evidence="2 3">
    <name type="scientific">Aphis craccivora</name>
    <name type="common">Cowpea aphid</name>
    <dbReference type="NCBI Taxonomy" id="307492"/>
    <lineage>
        <taxon>Eukaryota</taxon>
        <taxon>Metazoa</taxon>
        <taxon>Ecdysozoa</taxon>
        <taxon>Arthropoda</taxon>
        <taxon>Hexapoda</taxon>
        <taxon>Insecta</taxon>
        <taxon>Pterygota</taxon>
        <taxon>Neoptera</taxon>
        <taxon>Paraneoptera</taxon>
        <taxon>Hemiptera</taxon>
        <taxon>Sternorrhyncha</taxon>
        <taxon>Aphidomorpha</taxon>
        <taxon>Aphidoidea</taxon>
        <taxon>Aphididae</taxon>
        <taxon>Aphidini</taxon>
        <taxon>Aphis</taxon>
        <taxon>Aphis</taxon>
    </lineage>
</organism>
<feature type="non-terminal residue" evidence="2">
    <location>
        <position position="1"/>
    </location>
</feature>
<proteinExistence type="predicted"/>
<accession>A0A6G0ZIC1</accession>
<dbReference type="Proteomes" id="UP000478052">
    <property type="component" value="Unassembled WGS sequence"/>
</dbReference>
<feature type="compositionally biased region" description="Basic and acidic residues" evidence="1">
    <location>
        <begin position="140"/>
        <end position="149"/>
    </location>
</feature>
<comment type="caution">
    <text evidence="2">The sequence shown here is derived from an EMBL/GenBank/DDBJ whole genome shotgun (WGS) entry which is preliminary data.</text>
</comment>
<protein>
    <submittedName>
        <fullName evidence="2">Uncharacterized protein</fullName>
    </submittedName>
</protein>
<name>A0A6G0ZIC1_APHCR</name>
<dbReference type="AlphaFoldDB" id="A0A6G0ZIC1"/>
<evidence type="ECO:0000256" key="1">
    <source>
        <dbReference type="SAM" id="MobiDB-lite"/>
    </source>
</evidence>
<evidence type="ECO:0000313" key="2">
    <source>
        <dbReference type="EMBL" id="KAF0770529.1"/>
    </source>
</evidence>
<reference evidence="2 3" key="1">
    <citation type="submission" date="2019-08" db="EMBL/GenBank/DDBJ databases">
        <title>Whole genome of Aphis craccivora.</title>
        <authorList>
            <person name="Voronova N.V."/>
            <person name="Shulinski R.S."/>
            <person name="Bandarenka Y.V."/>
            <person name="Zhorov D.G."/>
            <person name="Warner D."/>
        </authorList>
    </citation>
    <scope>NUCLEOTIDE SEQUENCE [LARGE SCALE GENOMIC DNA]</scope>
    <source>
        <strain evidence="2">180601</strain>
        <tissue evidence="2">Whole Body</tissue>
    </source>
</reference>
<feature type="compositionally biased region" description="Low complexity" evidence="1">
    <location>
        <begin position="114"/>
        <end position="124"/>
    </location>
</feature>
<sequence>FRLASSCPRRVCSSGVRACVFARPKTERAGRGNAAATRTYRTGRDAGGTATRACVRDRDRPTERVVGGAARARGPCECVRERCHARHALGRNAGPAPPRALKFGTGPGSQPWRPSAAAAPPSAAVGTAKEVREVNSPGRLRSDFVPRPH</sequence>
<dbReference type="EMBL" id="VUJU01000420">
    <property type="protein sequence ID" value="KAF0770529.1"/>
    <property type="molecule type" value="Genomic_DNA"/>
</dbReference>
<evidence type="ECO:0000313" key="3">
    <source>
        <dbReference type="Proteomes" id="UP000478052"/>
    </source>
</evidence>
<feature type="region of interest" description="Disordered" evidence="1">
    <location>
        <begin position="89"/>
        <end position="149"/>
    </location>
</feature>
<gene>
    <name evidence="2" type="ORF">FWK35_00006802</name>
</gene>
<keyword evidence="3" id="KW-1185">Reference proteome</keyword>